<evidence type="ECO:0000313" key="6">
    <source>
        <dbReference type="Proteomes" id="UP001310890"/>
    </source>
</evidence>
<keyword evidence="3" id="KW-0378">Hydrolase</keyword>
<evidence type="ECO:0000256" key="2">
    <source>
        <dbReference type="ARBA" id="ARBA00022490"/>
    </source>
</evidence>
<dbReference type="PROSITE" id="PS00383">
    <property type="entry name" value="TYR_PHOSPHATASE_1"/>
    <property type="match status" value="1"/>
</dbReference>
<name>A0AAN7TV05_9PEZI</name>
<dbReference type="PANTHER" id="PTHR31126:SF48">
    <property type="entry name" value="INOSITOL PHOSPHATASE SIW14"/>
    <property type="match status" value="1"/>
</dbReference>
<evidence type="ECO:0000256" key="4">
    <source>
        <dbReference type="SAM" id="MobiDB-lite"/>
    </source>
</evidence>
<protein>
    <submittedName>
        <fullName evidence="5">Uncharacterized protein</fullName>
    </submittedName>
</protein>
<accession>A0AAN7TV05</accession>
<dbReference type="InterPro" id="IPR004861">
    <property type="entry name" value="Siw14-like"/>
</dbReference>
<dbReference type="GO" id="GO:0052840">
    <property type="term" value="F:inositol diphosphate tetrakisphosphate diphosphatase activity"/>
    <property type="evidence" value="ECO:0007669"/>
    <property type="project" value="TreeGrafter"/>
</dbReference>
<dbReference type="InterPro" id="IPR016130">
    <property type="entry name" value="Tyr_Pase_AS"/>
</dbReference>
<dbReference type="GO" id="GO:0016791">
    <property type="term" value="F:phosphatase activity"/>
    <property type="evidence" value="ECO:0007669"/>
    <property type="project" value="TreeGrafter"/>
</dbReference>
<evidence type="ECO:0000256" key="1">
    <source>
        <dbReference type="ARBA" id="ARBA00004496"/>
    </source>
</evidence>
<dbReference type="Pfam" id="PF03162">
    <property type="entry name" value="Y_phosphatase2"/>
    <property type="match status" value="1"/>
</dbReference>
<dbReference type="PANTHER" id="PTHR31126">
    <property type="entry name" value="TYROSINE-PROTEIN PHOSPHATASE"/>
    <property type="match status" value="1"/>
</dbReference>
<reference evidence="5" key="1">
    <citation type="submission" date="2023-08" db="EMBL/GenBank/DDBJ databases">
        <title>Black Yeasts Isolated from many extreme environments.</title>
        <authorList>
            <person name="Coleine C."/>
            <person name="Stajich J.E."/>
            <person name="Selbmann L."/>
        </authorList>
    </citation>
    <scope>NUCLEOTIDE SEQUENCE</scope>
    <source>
        <strain evidence="5">CCFEE 5401</strain>
    </source>
</reference>
<dbReference type="SUPFAM" id="SSF52799">
    <property type="entry name" value="(Phosphotyrosine protein) phosphatases II"/>
    <property type="match status" value="1"/>
</dbReference>
<dbReference type="FunFam" id="3.90.190.10:FF:000035">
    <property type="entry name" value="Tyrosine phosphatase, putative"/>
    <property type="match status" value="1"/>
</dbReference>
<comment type="subcellular location">
    <subcellularLocation>
        <location evidence="1">Cytoplasm</location>
    </subcellularLocation>
</comment>
<proteinExistence type="predicted"/>
<dbReference type="Gene3D" id="3.90.190.10">
    <property type="entry name" value="Protein tyrosine phosphatase superfamily"/>
    <property type="match status" value="1"/>
</dbReference>
<sequence>MAEEQQAEDILIGDVSQVLSLPEAMDGGIARSTLEYTSRAPSESSSRPSSPSGAAPCPDRLCIQYPPANYGVAKDGMVFRSAYLRDRNLEFFECLHLKSVLCLVDTEPSIAYSLWIARHGIKRIRVDIAPNKEGKPGTTLDSLCEALLHIMDVDNYPLLVHCNQGKHRTGCVIACLRKIQRWNIDEILAEYHSYADPKARPGDIDLIRAFDPEAVFEYAKAHGYFESRSFMKRMDSTIVDVEGLAAALASNATKLSDLETLSTAGNCSSNSSDQGMEMRTAGRIELLDGGRPGFQRTDSGESMITHHGARAQGDDFAVLDPELDCPSTSVIELRDEDMTPPPDMEHKAFGKSA</sequence>
<comment type="caution">
    <text evidence="5">The sequence shown here is derived from an EMBL/GenBank/DDBJ whole genome shotgun (WGS) entry which is preliminary data.</text>
</comment>
<dbReference type="InterPro" id="IPR029021">
    <property type="entry name" value="Prot-tyrosine_phosphatase-like"/>
</dbReference>
<feature type="compositionally biased region" description="Low complexity" evidence="4">
    <location>
        <begin position="38"/>
        <end position="55"/>
    </location>
</feature>
<dbReference type="Proteomes" id="UP001310890">
    <property type="component" value="Unassembled WGS sequence"/>
</dbReference>
<keyword evidence="2" id="KW-0963">Cytoplasm</keyword>
<dbReference type="EMBL" id="JAVRRL010000007">
    <property type="protein sequence ID" value="KAK5116654.1"/>
    <property type="molecule type" value="Genomic_DNA"/>
</dbReference>
<evidence type="ECO:0000256" key="3">
    <source>
        <dbReference type="ARBA" id="ARBA00022801"/>
    </source>
</evidence>
<dbReference type="AlphaFoldDB" id="A0AAN7TV05"/>
<gene>
    <name evidence="5" type="ORF">LTR62_007328</name>
</gene>
<feature type="region of interest" description="Disordered" evidence="4">
    <location>
        <begin position="32"/>
        <end position="55"/>
    </location>
</feature>
<dbReference type="GO" id="GO:0005737">
    <property type="term" value="C:cytoplasm"/>
    <property type="evidence" value="ECO:0007669"/>
    <property type="project" value="UniProtKB-SubCell"/>
</dbReference>
<evidence type="ECO:0000313" key="5">
    <source>
        <dbReference type="EMBL" id="KAK5116654.1"/>
    </source>
</evidence>
<organism evidence="5 6">
    <name type="scientific">Meristemomyces frigidus</name>
    <dbReference type="NCBI Taxonomy" id="1508187"/>
    <lineage>
        <taxon>Eukaryota</taxon>
        <taxon>Fungi</taxon>
        <taxon>Dikarya</taxon>
        <taxon>Ascomycota</taxon>
        <taxon>Pezizomycotina</taxon>
        <taxon>Dothideomycetes</taxon>
        <taxon>Dothideomycetidae</taxon>
        <taxon>Mycosphaerellales</taxon>
        <taxon>Teratosphaeriaceae</taxon>
        <taxon>Meristemomyces</taxon>
    </lineage>
</organism>